<dbReference type="GO" id="GO:0006511">
    <property type="term" value="P:ubiquitin-dependent protein catabolic process"/>
    <property type="evidence" value="ECO:0007669"/>
    <property type="project" value="UniProtKB-UniRule"/>
</dbReference>
<dbReference type="Gene3D" id="1.20.900.10">
    <property type="entry name" value="Dbl homology (DH) domain"/>
    <property type="match status" value="1"/>
</dbReference>
<keyword evidence="8" id="KW-0788">Thiol protease</keyword>
<dbReference type="AlphaFoldDB" id="A0A8J5MWZ9"/>
<dbReference type="Gene3D" id="2.30.29.30">
    <property type="entry name" value="Pleckstrin-homology domain (PH domain)/Phosphotyrosine-binding domain (PTB)"/>
    <property type="match status" value="1"/>
</dbReference>
<evidence type="ECO:0000256" key="2">
    <source>
        <dbReference type="ARBA" id="ARBA00009326"/>
    </source>
</evidence>
<comment type="similarity">
    <text evidence="2 13">Belongs to the peptidase C12 family.</text>
</comment>
<evidence type="ECO:0000256" key="7">
    <source>
        <dbReference type="ARBA" id="ARBA00022801"/>
    </source>
</evidence>
<evidence type="ECO:0000256" key="13">
    <source>
        <dbReference type="PROSITE-ProRule" id="PRU01393"/>
    </source>
</evidence>
<organism evidence="18 19">
    <name type="scientific">Homarus americanus</name>
    <name type="common">American lobster</name>
    <dbReference type="NCBI Taxonomy" id="6706"/>
    <lineage>
        <taxon>Eukaryota</taxon>
        <taxon>Metazoa</taxon>
        <taxon>Ecdysozoa</taxon>
        <taxon>Arthropoda</taxon>
        <taxon>Crustacea</taxon>
        <taxon>Multicrustacea</taxon>
        <taxon>Malacostraca</taxon>
        <taxon>Eumalacostraca</taxon>
        <taxon>Eucarida</taxon>
        <taxon>Decapoda</taxon>
        <taxon>Pleocyemata</taxon>
        <taxon>Astacidea</taxon>
        <taxon>Nephropoidea</taxon>
        <taxon>Nephropidae</taxon>
        <taxon>Homarus</taxon>
    </lineage>
</organism>
<evidence type="ECO:0000256" key="10">
    <source>
        <dbReference type="ARBA" id="ARBA00044829"/>
    </source>
</evidence>
<evidence type="ECO:0000256" key="6">
    <source>
        <dbReference type="ARBA" id="ARBA00022786"/>
    </source>
</evidence>
<dbReference type="Proteomes" id="UP000747542">
    <property type="component" value="Unassembled WGS sequence"/>
</dbReference>
<evidence type="ECO:0000256" key="11">
    <source>
        <dbReference type="ARBA" id="ARBA00046227"/>
    </source>
</evidence>
<dbReference type="GO" id="GO:0005737">
    <property type="term" value="C:cytoplasm"/>
    <property type="evidence" value="ECO:0007669"/>
    <property type="project" value="TreeGrafter"/>
</dbReference>
<evidence type="ECO:0000256" key="12">
    <source>
        <dbReference type="ARBA" id="ARBA00049710"/>
    </source>
</evidence>
<feature type="compositionally biased region" description="Polar residues" evidence="16">
    <location>
        <begin position="563"/>
        <end position="573"/>
    </location>
</feature>
<dbReference type="Gene3D" id="1.20.58.860">
    <property type="match status" value="1"/>
</dbReference>
<keyword evidence="5" id="KW-0645">Protease</keyword>
<dbReference type="EMBL" id="JAHLQT010023139">
    <property type="protein sequence ID" value="KAG7166039.1"/>
    <property type="molecule type" value="Genomic_DNA"/>
</dbReference>
<keyword evidence="6 14" id="KW-0833">Ubl conjugation pathway</keyword>
<evidence type="ECO:0000256" key="9">
    <source>
        <dbReference type="ARBA" id="ARBA00044827"/>
    </source>
</evidence>
<dbReference type="PANTHER" id="PTHR10589">
    <property type="entry name" value="UBIQUITIN CARBOXYL-TERMINAL HYDROLASE"/>
    <property type="match status" value="1"/>
</dbReference>
<reference evidence="18" key="1">
    <citation type="journal article" date="2021" name="Sci. Adv.">
        <title>The American lobster genome reveals insights on longevity, neural, and immune adaptations.</title>
        <authorList>
            <person name="Polinski J.M."/>
            <person name="Zimin A.V."/>
            <person name="Clark K.F."/>
            <person name="Kohn A.B."/>
            <person name="Sadowski N."/>
            <person name="Timp W."/>
            <person name="Ptitsyn A."/>
            <person name="Khanna P."/>
            <person name="Romanova D.Y."/>
            <person name="Williams P."/>
            <person name="Greenwood S.J."/>
            <person name="Moroz L.L."/>
            <person name="Walt D.R."/>
            <person name="Bodnar A.G."/>
        </authorList>
    </citation>
    <scope>NUCLEOTIDE SEQUENCE</scope>
    <source>
        <strain evidence="18">GMGI-L3</strain>
    </source>
</reference>
<dbReference type="InterPro" id="IPR011993">
    <property type="entry name" value="PH-like_dom_sf"/>
</dbReference>
<keyword evidence="7 18" id="KW-0378">Hydrolase</keyword>
<comment type="caution">
    <text evidence="13">Lacks conserved residue(s) required for the propagation of feature annotation.</text>
</comment>
<dbReference type="Pfam" id="PF22697">
    <property type="entry name" value="SOS1_NGEF_PH"/>
    <property type="match status" value="1"/>
</dbReference>
<comment type="function">
    <text evidence="11">Catalytic component of the polycomb repressive deubiquitinase (PR-DUB) complex, a complex that specifically mediates deubiquitination of histone H2A monoubiquitinated at 'Lys-119' (H2AK118ub1). Mediates bisymmetric organization of the PR-DUB complex and is involved in association with nucleosomes to mediate deubiquitination. Does not deubiquitinate monoubiquitinated histone H2B. Required to maintain the transcriptionally repressive state of homeotic genes throughout development. The PR-DUB complex has weak or no activity toward 'Lys-48'- and 'Lys-63'-linked polyubiquitin chains. Polycomb group (PcG) protein.</text>
</comment>
<evidence type="ECO:0000256" key="4">
    <source>
        <dbReference type="ARBA" id="ARBA00016102"/>
    </source>
</evidence>
<feature type="region of interest" description="Disordered" evidence="16">
    <location>
        <begin position="546"/>
        <end position="581"/>
    </location>
</feature>
<dbReference type="InterPro" id="IPR001578">
    <property type="entry name" value="Peptidase_C12_UCH"/>
</dbReference>
<proteinExistence type="inferred from homology"/>
<feature type="region of interest" description="Disordered" evidence="16">
    <location>
        <begin position="695"/>
        <end position="717"/>
    </location>
</feature>
<dbReference type="Pfam" id="PF01088">
    <property type="entry name" value="Peptidase_C12"/>
    <property type="match status" value="2"/>
</dbReference>
<dbReference type="InterPro" id="IPR041507">
    <property type="entry name" value="UCH_C"/>
</dbReference>
<evidence type="ECO:0000256" key="15">
    <source>
        <dbReference type="SAM" id="Coils"/>
    </source>
</evidence>
<protein>
    <recommendedName>
        <fullName evidence="4">Ubiquitin carboxyl-terminal hydrolase calypso</fullName>
        <ecNumber evidence="3">3.4.19.12</ecNumber>
    </recommendedName>
    <alternativeName>
        <fullName evidence="9">BRCA1-associated protein 1 homolog</fullName>
    </alternativeName>
    <alternativeName>
        <fullName evidence="10">Polycomb group protein calypso</fullName>
    </alternativeName>
</protein>
<dbReference type="Gene3D" id="3.40.532.10">
    <property type="entry name" value="Peptidase C12, ubiquitin carboxyl-terminal hydrolase"/>
    <property type="match status" value="2"/>
</dbReference>
<dbReference type="Pfam" id="PF18031">
    <property type="entry name" value="UCH_C"/>
    <property type="match status" value="1"/>
</dbReference>
<dbReference type="EC" id="3.4.19.12" evidence="3"/>
<evidence type="ECO:0000256" key="3">
    <source>
        <dbReference type="ARBA" id="ARBA00012759"/>
    </source>
</evidence>
<comment type="caution">
    <text evidence="18">The sequence shown here is derived from an EMBL/GenBank/DDBJ whole genome shotgun (WGS) entry which is preliminary data.</text>
</comment>
<dbReference type="GO" id="GO:0016579">
    <property type="term" value="P:protein deubiquitination"/>
    <property type="evidence" value="ECO:0007669"/>
    <property type="project" value="TreeGrafter"/>
</dbReference>
<sequence length="1054" mass="120374">MITVINNIYSIKYNKIWVYCVYGSERLKGSLDRREASTNSCTIIMVVSDAGNWCLIESDPGVFTDLIHKFGVKGVQVEEIWSLDDDSFINLKPVHGLIFLFKWQQEEQPSGTVVQDNRLDKIFFAKQVDDKQCLCHTSNPINIAQLKACGPTAGIYTQQTLFEFDKQQPSEDDDVFHFVGYIPIEGRLYELDGLKDGPIDLGPIPPGTDWLTVVQPVIQRRIQKYSEGEIHFNLMAIVSDRKMVIERSITQLQREIEESEGDTSSQEEELARLRVTLETEETKRTRWQIENIRRKHNYLPLIVNMMKILAEEGKLLPIYHNAREKARARHEKSKEKRGVEGAMAGCSEQNALLLGLVEVTLAMKNLRNEERIQVAQQCHDAVCGGAGRVMAPGILGRVETGYMGVKIHVDKDSIQVLNNEYVVSRHKLESVSVMTVIRKTPGHLVFVGKCQKKEQQRLAVVLDMMSDTEAELLIQDYRHKRQVMKTRLIDMKSKVPPPLPNTPPPSTGPPICTNLTLTMPHHLVLQSLSSPTISPIVDKQKDQFVHLPDTQEPPPLPDRKPSSRSPLLQTALSPTLPPRPPNMVATPLLTCLSPFNFPQQSGTVSGMTNTIPDSQINPGKSRNENETEGNMKIKTAQVPGGNQIYEEIQSNHEILGAVSMASGDDVKKELIYNTIPPQLHRLSISSSDDTVATRANQWPPPNNVIMSEKGTLSSDDGDDTIYEEEEEYYEVLGINLRETERIYMRTSMIDNKQQTTQTSFEEDIVQFLRDEHKYLYSIGRIRDARKSLKPQLQNLLRGTDTLATVHNDMYEELYDGYRSCSRIAEVFISRKDQLKNYEYYLMNAPKINKYLEDLPEAVTQQLPTLREDIRCSYKRLHFYFMNLEKMLRSAPPEDREIVQEAVEMLREMNRRGDSGILIAAVKSVPFDLHLFRPLLLHNSFTIRSSFTDRGRISYRVLLFVEMIVVTVPKKEQYEYQEHLPINQVNFLIPSNTSKREFSLELVLGGQKKNKEYTFCAPSMEARDVWVEEINRLLKELAEKIKSETLRRLGYSSSS</sequence>
<dbReference type="GO" id="GO:0004843">
    <property type="term" value="F:cysteine-type deubiquitinase activity"/>
    <property type="evidence" value="ECO:0007669"/>
    <property type="project" value="UniProtKB-EC"/>
</dbReference>
<dbReference type="SUPFAM" id="SSF48065">
    <property type="entry name" value="DBL homology domain (DH-domain)"/>
    <property type="match status" value="1"/>
</dbReference>
<accession>A0A8J5MWZ9</accession>
<evidence type="ECO:0000256" key="14">
    <source>
        <dbReference type="PROSITE-ProRule" id="PRU01394"/>
    </source>
</evidence>
<keyword evidence="15" id="KW-0175">Coiled coil</keyword>
<keyword evidence="19" id="KW-1185">Reference proteome</keyword>
<evidence type="ECO:0000259" key="17">
    <source>
        <dbReference type="PROSITE" id="PS52048"/>
    </source>
</evidence>
<dbReference type="PROSITE" id="PS52048">
    <property type="entry name" value="UCH_DOMAIN"/>
    <property type="match status" value="1"/>
</dbReference>
<evidence type="ECO:0000256" key="5">
    <source>
        <dbReference type="ARBA" id="ARBA00022670"/>
    </source>
</evidence>
<dbReference type="PROSITE" id="PS52049">
    <property type="entry name" value="ULD"/>
    <property type="match status" value="1"/>
</dbReference>
<evidence type="ECO:0000313" key="19">
    <source>
        <dbReference type="Proteomes" id="UP000747542"/>
    </source>
</evidence>
<dbReference type="InterPro" id="IPR035899">
    <property type="entry name" value="DBL_dom_sf"/>
</dbReference>
<gene>
    <name evidence="18" type="primary">Uchl5-L</name>
    <name evidence="18" type="ORF">Hamer_G011976</name>
</gene>
<evidence type="ECO:0000256" key="8">
    <source>
        <dbReference type="ARBA" id="ARBA00022807"/>
    </source>
</evidence>
<feature type="domain" description="UCH catalytic" evidence="17">
    <location>
        <begin position="52"/>
        <end position="239"/>
    </location>
</feature>
<dbReference type="InterPro" id="IPR055251">
    <property type="entry name" value="SOS1_NGEF_PH"/>
</dbReference>
<evidence type="ECO:0000256" key="1">
    <source>
        <dbReference type="ARBA" id="ARBA00000707"/>
    </source>
</evidence>
<dbReference type="InterPro" id="IPR038765">
    <property type="entry name" value="Papain-like_cys_pep_sf"/>
</dbReference>
<comment type="catalytic activity">
    <reaction evidence="1">
        <text>Thiol-dependent hydrolysis of ester, thioester, amide, peptide and isopeptide bonds formed by the C-terminal Gly of ubiquitin (a 76-residue protein attached to proteins as an intracellular targeting signal).</text>
        <dbReference type="EC" id="3.4.19.12"/>
    </reaction>
</comment>
<dbReference type="PANTHER" id="PTHR10589:SF16">
    <property type="entry name" value="UBIQUITIN CARBOXYL-TERMINAL HYDROLASE ISOZYME L5"/>
    <property type="match status" value="1"/>
</dbReference>
<dbReference type="SUPFAM" id="SSF50729">
    <property type="entry name" value="PH domain-like"/>
    <property type="match status" value="1"/>
</dbReference>
<evidence type="ECO:0000256" key="16">
    <source>
        <dbReference type="SAM" id="MobiDB-lite"/>
    </source>
</evidence>
<feature type="coiled-coil region" evidence="15">
    <location>
        <begin position="242"/>
        <end position="269"/>
    </location>
</feature>
<dbReference type="InterPro" id="IPR036959">
    <property type="entry name" value="Peptidase_C12_UCH_sf"/>
</dbReference>
<name>A0A8J5MWZ9_HOMAM</name>
<evidence type="ECO:0000313" key="18">
    <source>
        <dbReference type="EMBL" id="KAG7166039.1"/>
    </source>
</evidence>
<comment type="subunit">
    <text evidence="12">Catalytic component of the polycomb repressive deubiquitinase (PR-DUB) complex, at least composed of caly/calypso, Asx and sba (MBD5/6 homolog). The PR-DUB complex associates with nucleosomes to mediate deubiquitination of histone H2AK118ub1 substrates; the association requires the positively charged C-terminal tail of caly, probably due to direct binding of DNA. Interacts (via ULD domain) with Asx (via DEUBAD domain); the interaction produces a stable heterodimer with a composite binding site for ubiquitin. Homodimerizes (via coiled-coil hinge-region between the UCH and ULD domains) to mediate assembly of 2 copies of the caly-Asx heterodimer into a bisymmetric tetramer; dimerization enhances PR-DUB association with nucleosomes.</text>
</comment>
<dbReference type="SUPFAM" id="SSF54001">
    <property type="entry name" value="Cysteine proteinases"/>
    <property type="match status" value="1"/>
</dbReference>